<protein>
    <submittedName>
        <fullName evidence="8">ATP-independent periplasmic protein-refolding chaperone</fullName>
    </submittedName>
</protein>
<dbReference type="EMBL" id="BMOB01000001">
    <property type="protein sequence ID" value="GGI75714.1"/>
    <property type="molecule type" value="Genomic_DNA"/>
</dbReference>
<evidence type="ECO:0000256" key="3">
    <source>
        <dbReference type="ARBA" id="ARBA00022729"/>
    </source>
</evidence>
<comment type="caution">
    <text evidence="8">The sequence shown here is derived from an EMBL/GenBank/DDBJ whole genome shotgun (WGS) entry which is preliminary data.</text>
</comment>
<feature type="region of interest" description="Disordered" evidence="6">
    <location>
        <begin position="143"/>
        <end position="165"/>
    </location>
</feature>
<keyword evidence="5" id="KW-0175">Coiled coil</keyword>
<dbReference type="RefSeq" id="WP_131775316.1">
    <property type="nucleotide sequence ID" value="NZ_BMOB01000001.1"/>
</dbReference>
<feature type="chain" id="PRO_5036859027" evidence="7">
    <location>
        <begin position="24"/>
        <end position="165"/>
    </location>
</feature>
<dbReference type="GO" id="GO:0030288">
    <property type="term" value="C:outer membrane-bounded periplasmic space"/>
    <property type="evidence" value="ECO:0007669"/>
    <property type="project" value="TreeGrafter"/>
</dbReference>
<evidence type="ECO:0000313" key="8">
    <source>
        <dbReference type="EMBL" id="GGI75714.1"/>
    </source>
</evidence>
<gene>
    <name evidence="8" type="ORF">GCM10007966_00640</name>
</gene>
<dbReference type="CDD" id="cd09916">
    <property type="entry name" value="CpxP_like"/>
    <property type="match status" value="1"/>
</dbReference>
<accession>A0A917JNQ3</accession>
<keyword evidence="9" id="KW-1185">Reference proteome</keyword>
<feature type="signal peptide" evidence="7">
    <location>
        <begin position="1"/>
        <end position="23"/>
    </location>
</feature>
<dbReference type="PANTHER" id="PTHR38102:SF1">
    <property type="entry name" value="PERIPLASMIC CHAPERONE SPY"/>
    <property type="match status" value="1"/>
</dbReference>
<proteinExistence type="inferred from homology"/>
<dbReference type="Pfam" id="PF07813">
    <property type="entry name" value="LTXXQ"/>
    <property type="match status" value="1"/>
</dbReference>
<reference evidence="8" key="2">
    <citation type="submission" date="2020-09" db="EMBL/GenBank/DDBJ databases">
        <authorList>
            <person name="Sun Q."/>
            <person name="Ohkuma M."/>
        </authorList>
    </citation>
    <scope>NUCLEOTIDE SEQUENCE</scope>
    <source>
        <strain evidence="8">JCM 13919</strain>
    </source>
</reference>
<dbReference type="OrthoDB" id="5648654at2"/>
<name>A0A917JNQ3_9GAMM</name>
<keyword evidence="4" id="KW-0574">Periplasm</keyword>
<dbReference type="AlphaFoldDB" id="A0A917JNQ3"/>
<evidence type="ECO:0000256" key="5">
    <source>
        <dbReference type="SAM" id="Coils"/>
    </source>
</evidence>
<feature type="coiled-coil region" evidence="5">
    <location>
        <begin position="53"/>
        <end position="80"/>
    </location>
</feature>
<comment type="subcellular location">
    <subcellularLocation>
        <location evidence="1">Periplasm</location>
    </subcellularLocation>
</comment>
<dbReference type="GO" id="GO:0051082">
    <property type="term" value="F:unfolded protein binding"/>
    <property type="evidence" value="ECO:0007669"/>
    <property type="project" value="TreeGrafter"/>
</dbReference>
<organism evidence="8 9">
    <name type="scientific">Legionella impletisoli</name>
    <dbReference type="NCBI Taxonomy" id="343510"/>
    <lineage>
        <taxon>Bacteria</taxon>
        <taxon>Pseudomonadati</taxon>
        <taxon>Pseudomonadota</taxon>
        <taxon>Gammaproteobacteria</taxon>
        <taxon>Legionellales</taxon>
        <taxon>Legionellaceae</taxon>
        <taxon>Legionella</taxon>
    </lineage>
</organism>
<dbReference type="InterPro" id="IPR052211">
    <property type="entry name" value="Cpx_auxiliary_protein"/>
</dbReference>
<evidence type="ECO:0000313" key="9">
    <source>
        <dbReference type="Proteomes" id="UP000630149"/>
    </source>
</evidence>
<dbReference type="Gene3D" id="1.20.120.1490">
    <property type="match status" value="1"/>
</dbReference>
<evidence type="ECO:0000256" key="7">
    <source>
        <dbReference type="SAM" id="SignalP"/>
    </source>
</evidence>
<evidence type="ECO:0000256" key="6">
    <source>
        <dbReference type="SAM" id="MobiDB-lite"/>
    </source>
</evidence>
<reference evidence="8" key="1">
    <citation type="journal article" date="2014" name="Int. J. Syst. Evol. Microbiol.">
        <title>Complete genome sequence of Corynebacterium casei LMG S-19264T (=DSM 44701T), isolated from a smear-ripened cheese.</title>
        <authorList>
            <consortium name="US DOE Joint Genome Institute (JGI-PGF)"/>
            <person name="Walter F."/>
            <person name="Albersmeier A."/>
            <person name="Kalinowski J."/>
            <person name="Ruckert C."/>
        </authorList>
    </citation>
    <scope>NUCLEOTIDE SEQUENCE</scope>
    <source>
        <strain evidence="8">JCM 13919</strain>
    </source>
</reference>
<sequence length="165" mass="19380">MKKSLILLSVLTLTLSFSPMTFAESEMKGECPCKRMEHMKKLTQGLNLTADQKKQIDAIKEDAKKQMMQLHEQKMALKKQFHDLITADKLDESKVDELVNKKKEIYAEKVRLMVETKNKIYNVLNAEQKQKFENMMDKWQQKRMDAMKKMQNQNDNSVDAMDDDD</sequence>
<comment type="similarity">
    <text evidence="2">Belongs to the CpxP/Spy family.</text>
</comment>
<evidence type="ECO:0000256" key="4">
    <source>
        <dbReference type="ARBA" id="ARBA00022764"/>
    </source>
</evidence>
<dbReference type="Proteomes" id="UP000630149">
    <property type="component" value="Unassembled WGS sequence"/>
</dbReference>
<dbReference type="PANTHER" id="PTHR38102">
    <property type="entry name" value="PERIPLASMIC CHAPERONE SPY"/>
    <property type="match status" value="1"/>
</dbReference>
<keyword evidence="3 7" id="KW-0732">Signal</keyword>
<dbReference type="InterPro" id="IPR012899">
    <property type="entry name" value="LTXXQ"/>
</dbReference>
<evidence type="ECO:0000256" key="1">
    <source>
        <dbReference type="ARBA" id="ARBA00004418"/>
    </source>
</evidence>
<evidence type="ECO:0000256" key="2">
    <source>
        <dbReference type="ARBA" id="ARBA00008441"/>
    </source>
</evidence>